<keyword evidence="3" id="KW-1185">Reference proteome</keyword>
<dbReference type="RefSeq" id="WP_138217706.1">
    <property type="nucleotide sequence ID" value="NZ_VAUO01000001.1"/>
</dbReference>
<organism evidence="2 3">
    <name type="scientific">Pseudomonas mosselii</name>
    <dbReference type="NCBI Taxonomy" id="78327"/>
    <lineage>
        <taxon>Bacteria</taxon>
        <taxon>Pseudomonadati</taxon>
        <taxon>Pseudomonadota</taxon>
        <taxon>Gammaproteobacteria</taxon>
        <taxon>Pseudomonadales</taxon>
        <taxon>Pseudomonadaceae</taxon>
        <taxon>Pseudomonas</taxon>
    </lineage>
</organism>
<evidence type="ECO:0000313" key="2">
    <source>
        <dbReference type="EMBL" id="TLP65075.1"/>
    </source>
</evidence>
<gene>
    <name evidence="2" type="ORF">FEM01_02535</name>
</gene>
<accession>A0A5R8ZI87</accession>
<keyword evidence="1" id="KW-0472">Membrane</keyword>
<dbReference type="OrthoDB" id="6904945at2"/>
<dbReference type="Proteomes" id="UP000309819">
    <property type="component" value="Unassembled WGS sequence"/>
</dbReference>
<feature type="transmembrane region" description="Helical" evidence="1">
    <location>
        <begin position="135"/>
        <end position="158"/>
    </location>
</feature>
<name>A0A5R8ZI87_9PSED</name>
<keyword evidence="1" id="KW-0812">Transmembrane</keyword>
<reference evidence="2 3" key="1">
    <citation type="submission" date="2019-05" db="EMBL/GenBank/DDBJ databases">
        <title>Pseudomonas sp. SC006 isolated from lettuce that can produce HBGAs.</title>
        <authorList>
            <person name="Wang D."/>
            <person name="Liao N."/>
            <person name="Liu D."/>
            <person name="Zhang Z."/>
            <person name="Zou S."/>
        </authorList>
    </citation>
    <scope>NUCLEOTIDE SEQUENCE [LARGE SCALE GENOMIC DNA]</scope>
    <source>
        <strain evidence="2 3">SC006</strain>
    </source>
</reference>
<evidence type="ECO:0000256" key="1">
    <source>
        <dbReference type="SAM" id="Phobius"/>
    </source>
</evidence>
<protein>
    <submittedName>
        <fullName evidence="2">Uncharacterized protein</fullName>
    </submittedName>
</protein>
<sequence>MAIADYIKVSGKLEDIRVFEHKEGSVRVIMKMDGVLIPNTDIPIKLYEEIEAGKHYDFYCVYKKSRNKLKNTGVVYAFKEEGGRIRSLTKLRLATPVYMMFYGAIWFAVAYVAVFVLALLPVLAHHRQSEVISILHSYSMLGGAVPALFFAWCIINFWRKSGNLESWPSVAPSVVIERFSKLHK</sequence>
<proteinExistence type="predicted"/>
<dbReference type="AlphaFoldDB" id="A0A5R8ZI87"/>
<feature type="transmembrane region" description="Helical" evidence="1">
    <location>
        <begin position="100"/>
        <end position="123"/>
    </location>
</feature>
<comment type="caution">
    <text evidence="2">The sequence shown here is derived from an EMBL/GenBank/DDBJ whole genome shotgun (WGS) entry which is preliminary data.</text>
</comment>
<evidence type="ECO:0000313" key="3">
    <source>
        <dbReference type="Proteomes" id="UP000309819"/>
    </source>
</evidence>
<keyword evidence="1" id="KW-1133">Transmembrane helix</keyword>
<dbReference type="EMBL" id="VAUO01000001">
    <property type="protein sequence ID" value="TLP65075.1"/>
    <property type="molecule type" value="Genomic_DNA"/>
</dbReference>